<name>M5G2F0_DACPD</name>
<evidence type="ECO:0000313" key="7">
    <source>
        <dbReference type="EMBL" id="EJT97942.1"/>
    </source>
</evidence>
<dbReference type="HOGENOM" id="CLU_018398_6_0_1"/>
<evidence type="ECO:0000256" key="3">
    <source>
        <dbReference type="ARBA" id="ARBA00022603"/>
    </source>
</evidence>
<dbReference type="GO" id="GO:0008757">
    <property type="term" value="F:S-adenosylmethionine-dependent methyltransferase activity"/>
    <property type="evidence" value="ECO:0007669"/>
    <property type="project" value="TreeGrafter"/>
</dbReference>
<comment type="similarity">
    <text evidence="2">Belongs to the eukaryotic/archaeal PrmC-related family.</text>
</comment>
<gene>
    <name evidence="7" type="ORF">DACRYDRAFT_71620</name>
</gene>
<keyword evidence="3" id="KW-0489">Methyltransferase</keyword>
<dbReference type="SUPFAM" id="SSF53335">
    <property type="entry name" value="S-adenosyl-L-methionine-dependent methyltransferases"/>
    <property type="match status" value="1"/>
</dbReference>
<dbReference type="Gene3D" id="3.40.50.150">
    <property type="entry name" value="Vaccinia Virus protein VP39"/>
    <property type="match status" value="1"/>
</dbReference>
<dbReference type="GO" id="GO:0005634">
    <property type="term" value="C:nucleus"/>
    <property type="evidence" value="ECO:0007669"/>
    <property type="project" value="UniProtKB-SubCell"/>
</dbReference>
<dbReference type="RefSeq" id="XP_040624840.1">
    <property type="nucleotide sequence ID" value="XM_040775949.1"/>
</dbReference>
<evidence type="ECO:0000256" key="4">
    <source>
        <dbReference type="ARBA" id="ARBA00022679"/>
    </source>
</evidence>
<comment type="subcellular location">
    <subcellularLocation>
        <location evidence="1">Nucleus</location>
    </subcellularLocation>
</comment>
<organism evidence="7 8">
    <name type="scientific">Dacryopinax primogenitus (strain DJM 731)</name>
    <name type="common">Brown rot fungus</name>
    <dbReference type="NCBI Taxonomy" id="1858805"/>
    <lineage>
        <taxon>Eukaryota</taxon>
        <taxon>Fungi</taxon>
        <taxon>Dikarya</taxon>
        <taxon>Basidiomycota</taxon>
        <taxon>Agaricomycotina</taxon>
        <taxon>Dacrymycetes</taxon>
        <taxon>Dacrymycetales</taxon>
        <taxon>Dacrymycetaceae</taxon>
        <taxon>Dacryopinax</taxon>
    </lineage>
</organism>
<proteinExistence type="inferred from homology"/>
<dbReference type="AlphaFoldDB" id="M5G2F0"/>
<evidence type="ECO:0000313" key="8">
    <source>
        <dbReference type="Proteomes" id="UP000030653"/>
    </source>
</evidence>
<dbReference type="GO" id="GO:0008276">
    <property type="term" value="F:protein methyltransferase activity"/>
    <property type="evidence" value="ECO:0007669"/>
    <property type="project" value="TreeGrafter"/>
</dbReference>
<protein>
    <submittedName>
        <fullName evidence="7">Uncharacterized protein</fullName>
    </submittedName>
</protein>
<accession>M5G2F0</accession>
<dbReference type="GeneID" id="63691011"/>
<dbReference type="InterPro" id="IPR052190">
    <property type="entry name" value="Euk-Arch_PrmC-MTase"/>
</dbReference>
<keyword evidence="5" id="KW-0949">S-adenosyl-L-methionine</keyword>
<keyword evidence="4" id="KW-0808">Transferase</keyword>
<dbReference type="OrthoDB" id="406152at2759"/>
<dbReference type="STRING" id="1858805.M5G2F0"/>
<dbReference type="FunFam" id="3.40.50.150:FF:000077">
    <property type="entry name" value="HemK methyltransferase family member 2"/>
    <property type="match status" value="1"/>
</dbReference>
<dbReference type="GO" id="GO:0032259">
    <property type="term" value="P:methylation"/>
    <property type="evidence" value="ECO:0007669"/>
    <property type="project" value="UniProtKB-KW"/>
</dbReference>
<dbReference type="PANTHER" id="PTHR45875:SF1">
    <property type="entry name" value="METHYLTRANSFERASE N6AMT1"/>
    <property type="match status" value="1"/>
</dbReference>
<dbReference type="InterPro" id="IPR029063">
    <property type="entry name" value="SAM-dependent_MTases_sf"/>
</dbReference>
<evidence type="ECO:0000256" key="2">
    <source>
        <dbReference type="ARBA" id="ARBA00006149"/>
    </source>
</evidence>
<keyword evidence="6" id="KW-0539">Nucleus</keyword>
<sequence>MLPTPDLSHLTQDDFTVVYEPAEDTFILLDALEQDADLLQKTDPAISLEIGSGSGCVSAFIGQILGKRSAYFCTDINADAGRCTMATGEQNKVLLNVVLTSLVGGLLPRLLGNVDLLIFNPPYVPTDDEEASQAQMGRSISGAWAGGAHGMNTTQEVLRIIPTLLSQNGLFYLVAVRENNPVAIAHQAKTELGLTCDIILERRAGIERLFVLRFSRKNRNNSNIFNQ</sequence>
<reference evidence="7 8" key="1">
    <citation type="journal article" date="2012" name="Science">
        <title>The Paleozoic origin of enzymatic lignin decomposition reconstructed from 31 fungal genomes.</title>
        <authorList>
            <person name="Floudas D."/>
            <person name="Binder M."/>
            <person name="Riley R."/>
            <person name="Barry K."/>
            <person name="Blanchette R.A."/>
            <person name="Henrissat B."/>
            <person name="Martinez A.T."/>
            <person name="Otillar R."/>
            <person name="Spatafora J.W."/>
            <person name="Yadav J.S."/>
            <person name="Aerts A."/>
            <person name="Benoit I."/>
            <person name="Boyd A."/>
            <person name="Carlson A."/>
            <person name="Copeland A."/>
            <person name="Coutinho P.M."/>
            <person name="de Vries R.P."/>
            <person name="Ferreira P."/>
            <person name="Findley K."/>
            <person name="Foster B."/>
            <person name="Gaskell J."/>
            <person name="Glotzer D."/>
            <person name="Gorecki P."/>
            <person name="Heitman J."/>
            <person name="Hesse C."/>
            <person name="Hori C."/>
            <person name="Igarashi K."/>
            <person name="Jurgens J.A."/>
            <person name="Kallen N."/>
            <person name="Kersten P."/>
            <person name="Kohler A."/>
            <person name="Kuees U."/>
            <person name="Kumar T.K.A."/>
            <person name="Kuo A."/>
            <person name="LaButti K."/>
            <person name="Larrondo L.F."/>
            <person name="Lindquist E."/>
            <person name="Ling A."/>
            <person name="Lombard V."/>
            <person name="Lucas S."/>
            <person name="Lundell T."/>
            <person name="Martin R."/>
            <person name="McLaughlin D.J."/>
            <person name="Morgenstern I."/>
            <person name="Morin E."/>
            <person name="Murat C."/>
            <person name="Nagy L.G."/>
            <person name="Nolan M."/>
            <person name="Ohm R.A."/>
            <person name="Patyshakuliyeva A."/>
            <person name="Rokas A."/>
            <person name="Ruiz-Duenas F.J."/>
            <person name="Sabat G."/>
            <person name="Salamov A."/>
            <person name="Samejima M."/>
            <person name="Schmutz J."/>
            <person name="Slot J.C."/>
            <person name="St John F."/>
            <person name="Stenlid J."/>
            <person name="Sun H."/>
            <person name="Sun S."/>
            <person name="Syed K."/>
            <person name="Tsang A."/>
            <person name="Wiebenga A."/>
            <person name="Young D."/>
            <person name="Pisabarro A."/>
            <person name="Eastwood D.C."/>
            <person name="Martin F."/>
            <person name="Cullen D."/>
            <person name="Grigoriev I.V."/>
            <person name="Hibbett D.S."/>
        </authorList>
    </citation>
    <scope>NUCLEOTIDE SEQUENCE [LARGE SCALE GENOMIC DNA]</scope>
    <source>
        <strain evidence="7 8">DJM-731 SS1</strain>
    </source>
</reference>
<dbReference type="InterPro" id="IPR002052">
    <property type="entry name" value="DNA_methylase_N6_adenine_CS"/>
</dbReference>
<keyword evidence="8" id="KW-1185">Reference proteome</keyword>
<dbReference type="GO" id="GO:0003676">
    <property type="term" value="F:nucleic acid binding"/>
    <property type="evidence" value="ECO:0007669"/>
    <property type="project" value="InterPro"/>
</dbReference>
<evidence type="ECO:0000256" key="5">
    <source>
        <dbReference type="ARBA" id="ARBA00022691"/>
    </source>
</evidence>
<evidence type="ECO:0000256" key="1">
    <source>
        <dbReference type="ARBA" id="ARBA00004123"/>
    </source>
</evidence>
<dbReference type="Proteomes" id="UP000030653">
    <property type="component" value="Unassembled WGS sequence"/>
</dbReference>
<dbReference type="PANTHER" id="PTHR45875">
    <property type="entry name" value="METHYLTRANSFERASE N6AMT1"/>
    <property type="match status" value="1"/>
</dbReference>
<dbReference type="GO" id="GO:0035657">
    <property type="term" value="C:eRF1 methyltransferase complex"/>
    <property type="evidence" value="ECO:0007669"/>
    <property type="project" value="TreeGrafter"/>
</dbReference>
<dbReference type="PROSITE" id="PS00092">
    <property type="entry name" value="N6_MTASE"/>
    <property type="match status" value="1"/>
</dbReference>
<dbReference type="EMBL" id="JH795875">
    <property type="protein sequence ID" value="EJT97942.1"/>
    <property type="molecule type" value="Genomic_DNA"/>
</dbReference>
<dbReference type="OMA" id="EWDDWME"/>
<evidence type="ECO:0000256" key="6">
    <source>
        <dbReference type="ARBA" id="ARBA00023242"/>
    </source>
</evidence>